<evidence type="ECO:0000256" key="2">
    <source>
        <dbReference type="ARBA" id="ARBA00022980"/>
    </source>
</evidence>
<dbReference type="InterPro" id="IPR047867">
    <property type="entry name" value="Ribosomal_uL22_bac/org-type"/>
</dbReference>
<evidence type="ECO:0008006" key="7">
    <source>
        <dbReference type="Google" id="ProtNLM"/>
    </source>
</evidence>
<dbReference type="InterPro" id="IPR001063">
    <property type="entry name" value="Ribosomal_uL22"/>
</dbReference>
<keyword evidence="3 4" id="KW-0687">Ribonucleoprotein</keyword>
<keyword evidence="6" id="KW-1185">Reference proteome</keyword>
<gene>
    <name evidence="5" type="ORF">EVOR1521_LOCUS31872</name>
</gene>
<organism evidence="5 6">
    <name type="scientific">Effrenium voratum</name>
    <dbReference type="NCBI Taxonomy" id="2562239"/>
    <lineage>
        <taxon>Eukaryota</taxon>
        <taxon>Sar</taxon>
        <taxon>Alveolata</taxon>
        <taxon>Dinophyceae</taxon>
        <taxon>Suessiales</taxon>
        <taxon>Symbiodiniaceae</taxon>
        <taxon>Effrenium</taxon>
    </lineage>
</organism>
<name>A0AA36JRU5_9DINO</name>
<dbReference type="PANTHER" id="PTHR13501">
    <property type="entry name" value="CHLOROPLAST 50S RIBOSOMAL PROTEIN L22-RELATED"/>
    <property type="match status" value="1"/>
</dbReference>
<evidence type="ECO:0000313" key="6">
    <source>
        <dbReference type="Proteomes" id="UP001178507"/>
    </source>
</evidence>
<dbReference type="EMBL" id="CAUJNA010003864">
    <property type="protein sequence ID" value="CAJ1411257.1"/>
    <property type="molecule type" value="Genomic_DNA"/>
</dbReference>
<dbReference type="GO" id="GO:0006412">
    <property type="term" value="P:translation"/>
    <property type="evidence" value="ECO:0007669"/>
    <property type="project" value="InterPro"/>
</dbReference>
<evidence type="ECO:0000256" key="1">
    <source>
        <dbReference type="ARBA" id="ARBA00009451"/>
    </source>
</evidence>
<evidence type="ECO:0000256" key="3">
    <source>
        <dbReference type="ARBA" id="ARBA00023274"/>
    </source>
</evidence>
<evidence type="ECO:0000256" key="4">
    <source>
        <dbReference type="RuleBase" id="RU004005"/>
    </source>
</evidence>
<proteinExistence type="inferred from homology"/>
<dbReference type="Proteomes" id="UP001178507">
    <property type="component" value="Unassembled WGS sequence"/>
</dbReference>
<dbReference type="InterPro" id="IPR036394">
    <property type="entry name" value="Ribosomal_uL22_sf"/>
</dbReference>
<dbReference type="Pfam" id="PF00237">
    <property type="entry name" value="Ribosomal_L22"/>
    <property type="match status" value="1"/>
</dbReference>
<keyword evidence="2 4" id="KW-0689">Ribosomal protein</keyword>
<evidence type="ECO:0000313" key="5">
    <source>
        <dbReference type="EMBL" id="CAJ1411257.1"/>
    </source>
</evidence>
<dbReference type="Gene3D" id="3.90.470.10">
    <property type="entry name" value="Ribosomal protein L22/L17"/>
    <property type="match status" value="1"/>
</dbReference>
<dbReference type="GO" id="GO:0003735">
    <property type="term" value="F:structural constituent of ribosome"/>
    <property type="evidence" value="ECO:0007669"/>
    <property type="project" value="InterPro"/>
</dbReference>
<accession>A0AA36JRU5</accession>
<protein>
    <recommendedName>
        <fullName evidence="7">Ribosomal protein L22</fullName>
    </recommendedName>
</protein>
<reference evidence="5" key="1">
    <citation type="submission" date="2023-08" db="EMBL/GenBank/DDBJ databases">
        <authorList>
            <person name="Chen Y."/>
            <person name="Shah S."/>
            <person name="Dougan E. K."/>
            <person name="Thang M."/>
            <person name="Chan C."/>
        </authorList>
    </citation>
    <scope>NUCLEOTIDE SEQUENCE</scope>
</reference>
<dbReference type="AlphaFoldDB" id="A0AA36JRU5"/>
<sequence>MLSLLRAPTKARAAAATQTRDFYFPRKHWFPWRVRLVRQRQAALRAKRHIWPRRQDPEEAPIFGDKEGDVLSFREEEVRISVKKLEHYAKIMKHKQIQDAYDWVDSLSRMKSEVILKLLEKAMEECRDRRGWDLGRTYVVDPQPGRGHYVKSLRKHSRGRYGIMKAPRNNFIIRVRQMPLEEWFHRIFIYNKVPRSLSGDMRLALHQKRVSPQMQKEWSPYLHANSRLFHRKELKWLDSTRQFDYYQVRREWIEKYKANLLRSSTEAREARGLPPLPMAE</sequence>
<dbReference type="GO" id="GO:0015934">
    <property type="term" value="C:large ribosomal subunit"/>
    <property type="evidence" value="ECO:0007669"/>
    <property type="project" value="InterPro"/>
</dbReference>
<comment type="caution">
    <text evidence="5">The sequence shown here is derived from an EMBL/GenBank/DDBJ whole genome shotgun (WGS) entry which is preliminary data.</text>
</comment>
<dbReference type="PANTHER" id="PTHR13501:SF8">
    <property type="entry name" value="LARGE RIBOSOMAL SUBUNIT PROTEIN UL22M"/>
    <property type="match status" value="1"/>
</dbReference>
<comment type="similarity">
    <text evidence="1 4">Belongs to the universal ribosomal protein uL22 family.</text>
</comment>
<dbReference type="SUPFAM" id="SSF54843">
    <property type="entry name" value="Ribosomal protein L22"/>
    <property type="match status" value="1"/>
</dbReference>